<keyword evidence="2" id="KW-1185">Reference proteome</keyword>
<protein>
    <submittedName>
        <fullName evidence="1">Uncharacterized protein</fullName>
    </submittedName>
</protein>
<dbReference type="EMBL" id="GL379791">
    <property type="protein sequence ID" value="EGT51971.1"/>
    <property type="molecule type" value="Genomic_DNA"/>
</dbReference>
<evidence type="ECO:0000313" key="2">
    <source>
        <dbReference type="Proteomes" id="UP000008068"/>
    </source>
</evidence>
<dbReference type="Proteomes" id="UP000008068">
    <property type="component" value="Unassembled WGS sequence"/>
</dbReference>
<reference evidence="2" key="1">
    <citation type="submission" date="2011-07" db="EMBL/GenBank/DDBJ databases">
        <authorList>
            <consortium name="Caenorhabditis brenneri Sequencing and Analysis Consortium"/>
            <person name="Wilson R.K."/>
        </authorList>
    </citation>
    <scope>NUCLEOTIDE SEQUENCE [LARGE SCALE GENOMIC DNA]</scope>
    <source>
        <strain evidence="2">PB2801</strain>
    </source>
</reference>
<proteinExistence type="predicted"/>
<dbReference type="AlphaFoldDB" id="G0ME90"/>
<name>G0ME90_CAEBE</name>
<accession>G0ME90</accession>
<dbReference type="HOGENOM" id="CLU_2005913_0_0_1"/>
<sequence>MCIAQKKAMKDTLVPHIRRFILVFSPRKKELKLGALVVYNQLNALFGKYVTIDMIIHERYDVIPTFVDNKRSKLSLNKTVNAQVLENYFMNFEEQEFAIINIKGLIGKLSSNSRFYNTQELHIQ</sequence>
<dbReference type="InParanoid" id="G0ME90"/>
<organism evidence="2">
    <name type="scientific">Caenorhabditis brenneri</name>
    <name type="common">Nematode worm</name>
    <dbReference type="NCBI Taxonomy" id="135651"/>
    <lineage>
        <taxon>Eukaryota</taxon>
        <taxon>Metazoa</taxon>
        <taxon>Ecdysozoa</taxon>
        <taxon>Nematoda</taxon>
        <taxon>Chromadorea</taxon>
        <taxon>Rhabditida</taxon>
        <taxon>Rhabditina</taxon>
        <taxon>Rhabditomorpha</taxon>
        <taxon>Rhabditoidea</taxon>
        <taxon>Rhabditidae</taxon>
        <taxon>Peloderinae</taxon>
        <taxon>Caenorhabditis</taxon>
    </lineage>
</organism>
<gene>
    <name evidence="1" type="ORF">CAEBREN_03863</name>
</gene>
<evidence type="ECO:0000313" key="1">
    <source>
        <dbReference type="EMBL" id="EGT51971.1"/>
    </source>
</evidence>